<evidence type="ECO:0000313" key="2">
    <source>
        <dbReference type="Proteomes" id="UP000006804"/>
    </source>
</evidence>
<accession>F7YUL0</accession>
<keyword evidence="2" id="KW-1185">Reference proteome</keyword>
<gene>
    <name evidence="1" type="ORF">Theth_1424</name>
</gene>
<evidence type="ECO:0000313" key="1">
    <source>
        <dbReference type="EMBL" id="AEH51483.1"/>
    </source>
</evidence>
<dbReference type="RefSeq" id="WP_013932697.1">
    <property type="nucleotide sequence ID" value="NC_015707.1"/>
</dbReference>
<sequence length="304" mass="34765" precursor="true">MKMVIVALFLITSAFLLAQTIYFSPALDLVLTVYSPFFEMRPSRPNEIGLFQVPGKSSTLQVVSISASGFNDLNSFAKLLGAQLIGAEELAVMNFWLGSQEFFYRRFSISSQKSEGIQMIFLRSGKGYILTYYSSFEEFWQHLVPALLTMTSLRISEKPQVYLNTDHNYTVKLMGPFVAVTPARGEIGAFATHVEGKRGYVQIVKENLPRKISLEEYSNLVERNTLMKLAGYKLFSTGVNYVEGIDYAWRIFEFERTNEKYRCIQAYTIVETVAYTITYIAKEQDFDFFLPAAVYIAFSFKPIW</sequence>
<dbReference type="AlphaFoldDB" id="F7YUL0"/>
<dbReference type="STRING" id="688269.Theth_1424"/>
<dbReference type="Gene3D" id="3.40.1000.10">
    <property type="entry name" value="Mog1/PsbP, alpha/beta/alpha sandwich"/>
    <property type="match status" value="1"/>
</dbReference>
<dbReference type="PATRIC" id="fig|688269.3.peg.1472"/>
<protein>
    <submittedName>
        <fullName evidence="1">Uncharacterized protein</fullName>
    </submittedName>
</protein>
<dbReference type="EMBL" id="CP002351">
    <property type="protein sequence ID" value="AEH51483.1"/>
    <property type="molecule type" value="Genomic_DNA"/>
</dbReference>
<dbReference type="KEGG" id="tta:Theth_1424"/>
<dbReference type="HOGENOM" id="CLU_905750_0_0_0"/>
<dbReference type="OrthoDB" id="45641at2"/>
<organism evidence="1 2">
    <name type="scientific">Pseudothermotoga thermarum DSM 5069</name>
    <dbReference type="NCBI Taxonomy" id="688269"/>
    <lineage>
        <taxon>Bacteria</taxon>
        <taxon>Thermotogati</taxon>
        <taxon>Thermotogota</taxon>
        <taxon>Thermotogae</taxon>
        <taxon>Thermotogales</taxon>
        <taxon>Thermotogaceae</taxon>
        <taxon>Pseudothermotoga</taxon>
    </lineage>
</organism>
<name>F7YUL0_9THEM</name>
<dbReference type="Proteomes" id="UP000006804">
    <property type="component" value="Chromosome"/>
</dbReference>
<proteinExistence type="predicted"/>
<reference evidence="1 2" key="1">
    <citation type="submission" date="2010-11" db="EMBL/GenBank/DDBJ databases">
        <title>The complete genome of Thermotoga thermarum DSM 5069.</title>
        <authorList>
            <consortium name="US DOE Joint Genome Institute (JGI-PGF)"/>
            <person name="Lucas S."/>
            <person name="Copeland A."/>
            <person name="Lapidus A."/>
            <person name="Bruce D."/>
            <person name="Goodwin L."/>
            <person name="Pitluck S."/>
            <person name="Kyrpides N."/>
            <person name="Mavromatis K."/>
            <person name="Ivanova N."/>
            <person name="Zeytun A."/>
            <person name="Brettin T."/>
            <person name="Detter J.C."/>
            <person name="Tapia R."/>
            <person name="Han C."/>
            <person name="Land M."/>
            <person name="Hauser L."/>
            <person name="Markowitz V."/>
            <person name="Cheng J.-F."/>
            <person name="Hugenholtz P."/>
            <person name="Woyke T."/>
            <person name="Wu D."/>
            <person name="Spring S."/>
            <person name="Schroeder M."/>
            <person name="Brambilla E."/>
            <person name="Klenk H.-P."/>
            <person name="Eisen J.A."/>
        </authorList>
    </citation>
    <scope>NUCLEOTIDE SEQUENCE [LARGE SCALE GENOMIC DNA]</scope>
    <source>
        <strain evidence="1 2">DSM 5069</strain>
    </source>
</reference>